<evidence type="ECO:0000256" key="3">
    <source>
        <dbReference type="SAM" id="SignalP"/>
    </source>
</evidence>
<feature type="region of interest" description="Disordered" evidence="1">
    <location>
        <begin position="403"/>
        <end position="478"/>
    </location>
</feature>
<gene>
    <name evidence="5" type="ORF">Q9S78_04445</name>
</gene>
<feature type="compositionally biased region" description="Pro residues" evidence="1">
    <location>
        <begin position="412"/>
        <end position="458"/>
    </location>
</feature>
<dbReference type="SUPFAM" id="SSF48317">
    <property type="entry name" value="Acid phosphatase/Vanadium-dependent haloperoxidase"/>
    <property type="match status" value="1"/>
</dbReference>
<dbReference type="Proteomes" id="UP001262835">
    <property type="component" value="Unassembled WGS sequence"/>
</dbReference>
<keyword evidence="3" id="KW-0732">Signal</keyword>
<keyword evidence="2" id="KW-0472">Membrane</keyword>
<dbReference type="RefSeq" id="WP_311869056.1">
    <property type="nucleotide sequence ID" value="NZ_JAUZVT010000001.1"/>
</dbReference>
<organism evidence="5 6">
    <name type="scientific">Microbacterium aquilitoris</name>
    <dbReference type="NCBI Taxonomy" id="3067307"/>
    <lineage>
        <taxon>Bacteria</taxon>
        <taxon>Bacillati</taxon>
        <taxon>Actinomycetota</taxon>
        <taxon>Actinomycetes</taxon>
        <taxon>Micrococcales</taxon>
        <taxon>Microbacteriaceae</taxon>
        <taxon>Microbacterium</taxon>
    </lineage>
</organism>
<name>A0ABU3GGU8_9MICO</name>
<dbReference type="PROSITE" id="PS51257">
    <property type="entry name" value="PROKAR_LIPOPROTEIN"/>
    <property type="match status" value="1"/>
</dbReference>
<proteinExistence type="predicted"/>
<keyword evidence="2" id="KW-0812">Transmembrane</keyword>
<feature type="signal peptide" evidence="3">
    <location>
        <begin position="1"/>
        <end position="36"/>
    </location>
</feature>
<evidence type="ECO:0000256" key="1">
    <source>
        <dbReference type="SAM" id="MobiDB-lite"/>
    </source>
</evidence>
<dbReference type="EMBL" id="JAUZVT010000001">
    <property type="protein sequence ID" value="MDT3329912.1"/>
    <property type="molecule type" value="Genomic_DNA"/>
</dbReference>
<feature type="transmembrane region" description="Helical" evidence="2">
    <location>
        <begin position="581"/>
        <end position="600"/>
    </location>
</feature>
<dbReference type="CDD" id="cd03397">
    <property type="entry name" value="PAP2_acid_phosphatase"/>
    <property type="match status" value="1"/>
</dbReference>
<dbReference type="InterPro" id="IPR036938">
    <property type="entry name" value="PAP2/HPO_sf"/>
</dbReference>
<protein>
    <submittedName>
        <fullName evidence="5">Phosphatase PAP2 family protein</fullName>
    </submittedName>
</protein>
<evidence type="ECO:0000259" key="4">
    <source>
        <dbReference type="Pfam" id="PF01569"/>
    </source>
</evidence>
<feature type="domain" description="Phosphatidic acid phosphatase type 2/haloperoxidase" evidence="4">
    <location>
        <begin position="167"/>
        <end position="268"/>
    </location>
</feature>
<accession>A0ABU3GGU8</accession>
<comment type="caution">
    <text evidence="5">The sequence shown here is derived from an EMBL/GenBank/DDBJ whole genome shotgun (WGS) entry which is preliminary data.</text>
</comment>
<dbReference type="InterPro" id="IPR000326">
    <property type="entry name" value="PAP2/HPO"/>
</dbReference>
<evidence type="ECO:0000256" key="2">
    <source>
        <dbReference type="SAM" id="Phobius"/>
    </source>
</evidence>
<dbReference type="InterPro" id="IPR001011">
    <property type="entry name" value="Acid_Pase_classA_bac"/>
</dbReference>
<reference evidence="5 6" key="1">
    <citation type="submission" date="2023-08" db="EMBL/GenBank/DDBJ databases">
        <title>Microbacterium aquilitoris sp. nov. and Microbacterium gwkjibeachense sp. nov., isolated from beach.</title>
        <authorList>
            <person name="Lee S.D."/>
            <person name="Yang H."/>
            <person name="Kim I."/>
        </authorList>
    </citation>
    <scope>NUCLEOTIDE SEQUENCE [LARGE SCALE GENOMIC DNA]</scope>
    <source>
        <strain evidence="5 6">KSW-18</strain>
    </source>
</reference>
<keyword evidence="2" id="KW-1133">Transmembrane helix</keyword>
<dbReference type="PRINTS" id="PR00483">
    <property type="entry name" value="BACPHPHTASE"/>
</dbReference>
<feature type="chain" id="PRO_5047494469" evidence="3">
    <location>
        <begin position="37"/>
        <end position="608"/>
    </location>
</feature>
<dbReference type="PANTHER" id="PTHR48148:SF3">
    <property type="entry name" value="KERATINOCYTE PROLINE-RICH PROTEIN"/>
    <property type="match status" value="1"/>
</dbReference>
<dbReference type="Gene3D" id="1.20.144.10">
    <property type="entry name" value="Phosphatidic acid phosphatase type 2/haloperoxidase"/>
    <property type="match status" value="1"/>
</dbReference>
<keyword evidence="6" id="KW-1185">Reference proteome</keyword>
<dbReference type="PANTHER" id="PTHR48148">
    <property type="entry name" value="KERATINOCYTE PROLINE-RICH PROTEIN"/>
    <property type="match status" value="1"/>
</dbReference>
<dbReference type="Pfam" id="PF01569">
    <property type="entry name" value="PAP2"/>
    <property type="match status" value="1"/>
</dbReference>
<sequence>MSVKKQTRRAGSRTRGAIGGLGILVACTLAAVPAFAADGFTEAQKTATYSSDATASTGDSSAPSADNWSVRMMDVFQNLRTDRGPGGNAAVMDYNDELTSEINRTASKAQVQRAIVDQYQDMSVSMGDAFGKKLGAIYAEAIADGELPKVTWLLNKEGGKLGSTSSTNPPKNYFDYDRPYIRLDKTKDLVYRDKEGGDAWGSTSGSFPSGHTSQAYWQGTALAEMLPQLAPQILARTVEAGNNRVVMAAHYPLDVISGRMMGQKIIALRLADPAMRALVDEAADELRGVLERGCGDTLENCIKKDVPYLPTDKALAYYEEHLGYGFPDIGPKGEKVVVPAGAEELLVSSHPDLTPAQRRQVLALTAEDSGNPLDVGEQESWQRMNLAAAMAAKVTVKADGSVVIGDGSVEPTPQPQPSPGPQPEPTPTPEPTPAPTAEPTPAPAPTGSPEPTPAPQPTLPSTGGTPGAPVANGDDLPAAAEGGIQASVRGDRVVVSGLTAGERYSGFLYSTPTALGQVTADAAGAASFALPNDVEPGAHRVAVVDESGDLVGWAAVTVSSGAVAAADGDELASTGGQAGPLWVAGSAGAALLALGTVLVMRRRRSETA</sequence>
<evidence type="ECO:0000313" key="6">
    <source>
        <dbReference type="Proteomes" id="UP001262835"/>
    </source>
</evidence>
<evidence type="ECO:0000313" key="5">
    <source>
        <dbReference type="EMBL" id="MDT3329912.1"/>
    </source>
</evidence>